<evidence type="ECO:0000313" key="1">
    <source>
        <dbReference type="EMBL" id="AOU97398.1"/>
    </source>
</evidence>
<evidence type="ECO:0000313" key="2">
    <source>
        <dbReference type="Proteomes" id="UP000095401"/>
    </source>
</evidence>
<organism evidence="1 2">
    <name type="scientific">Acidihalobacter yilgarnensis</name>
    <dbReference type="NCBI Taxonomy" id="2819280"/>
    <lineage>
        <taxon>Bacteria</taxon>
        <taxon>Pseudomonadati</taxon>
        <taxon>Pseudomonadota</taxon>
        <taxon>Gammaproteobacteria</taxon>
        <taxon>Chromatiales</taxon>
        <taxon>Ectothiorhodospiraceae</taxon>
        <taxon>Acidihalobacter</taxon>
    </lineage>
</organism>
<dbReference type="EMBL" id="CP017415">
    <property type="protein sequence ID" value="AOU97398.1"/>
    <property type="molecule type" value="Genomic_DNA"/>
</dbReference>
<protein>
    <submittedName>
        <fullName evidence="1">Uncharacterized protein</fullName>
    </submittedName>
</protein>
<gene>
    <name evidence="1" type="ORF">BI364_04825</name>
</gene>
<dbReference type="AlphaFoldDB" id="A0A1D8ILS0"/>
<name>A0A1D8ILS0_9GAMM</name>
<proteinExistence type="predicted"/>
<sequence length="69" mass="7225">MFGLVKQAVHEIDEAPGFVLGEGVGGAHADADGDERADGRGFVGYFPRCDQADAASGDGLCRVGVRFRQ</sequence>
<dbReference type="KEGG" id="aprs:BI364_04825"/>
<reference evidence="2" key="1">
    <citation type="submission" date="2016-09" db="EMBL/GenBank/DDBJ databases">
        <title>Acidihalobacter prosperus F5.</title>
        <authorList>
            <person name="Khaleque H.N."/>
            <person name="Ramsay J.P."/>
            <person name="Kaksonen A.H."/>
            <person name="Boxall N.J."/>
            <person name="Watkin E.L.J."/>
        </authorList>
    </citation>
    <scope>NUCLEOTIDE SEQUENCE [LARGE SCALE GENOMIC DNA]</scope>
    <source>
        <strain evidence="2">F5</strain>
    </source>
</reference>
<keyword evidence="2" id="KW-1185">Reference proteome</keyword>
<dbReference type="Proteomes" id="UP000095401">
    <property type="component" value="Chromosome"/>
</dbReference>
<accession>A0A1D8ILS0</accession>